<feature type="signal peptide" evidence="1">
    <location>
        <begin position="1"/>
        <end position="18"/>
    </location>
</feature>
<comment type="caution">
    <text evidence="2">The sequence shown here is derived from an EMBL/GenBank/DDBJ whole genome shotgun (WGS) entry which is preliminary data.</text>
</comment>
<feature type="chain" id="PRO_5047402481" evidence="1">
    <location>
        <begin position="19"/>
        <end position="160"/>
    </location>
</feature>
<evidence type="ECO:0000313" key="2">
    <source>
        <dbReference type="EMBL" id="GAA3853890.1"/>
    </source>
</evidence>
<evidence type="ECO:0000256" key="1">
    <source>
        <dbReference type="SAM" id="SignalP"/>
    </source>
</evidence>
<sequence>MLRFAILPFVILASPAHAVCALNQEVIFQCLDGAKTIELCLTPSDQNVTYRFGAASAPEIELTRGFDEIEMVPWNGIGRSIWDQVTVSNGNFAYGLFWNYDKFDETASGGLQVTRGESVVARRACTAEGIYNFDILRIAMQEAGYCRSDTNAPLTMGPCS</sequence>
<dbReference type="EMBL" id="BAABDF010000001">
    <property type="protein sequence ID" value="GAA3853890.1"/>
    <property type="molecule type" value="Genomic_DNA"/>
</dbReference>
<keyword evidence="3" id="KW-1185">Reference proteome</keyword>
<organism evidence="2 3">
    <name type="scientific">Celeribacter arenosi</name>
    <dbReference type="NCBI Taxonomy" id="792649"/>
    <lineage>
        <taxon>Bacteria</taxon>
        <taxon>Pseudomonadati</taxon>
        <taxon>Pseudomonadota</taxon>
        <taxon>Alphaproteobacteria</taxon>
        <taxon>Rhodobacterales</taxon>
        <taxon>Roseobacteraceae</taxon>
        <taxon>Celeribacter</taxon>
    </lineage>
</organism>
<dbReference type="RefSeq" id="WP_344842134.1">
    <property type="nucleotide sequence ID" value="NZ_BAABDF010000001.1"/>
</dbReference>
<reference evidence="3" key="1">
    <citation type="journal article" date="2019" name="Int. J. Syst. Evol. Microbiol.">
        <title>The Global Catalogue of Microorganisms (GCM) 10K type strain sequencing project: providing services to taxonomists for standard genome sequencing and annotation.</title>
        <authorList>
            <consortium name="The Broad Institute Genomics Platform"/>
            <consortium name="The Broad Institute Genome Sequencing Center for Infectious Disease"/>
            <person name="Wu L."/>
            <person name="Ma J."/>
        </authorList>
    </citation>
    <scope>NUCLEOTIDE SEQUENCE [LARGE SCALE GENOMIC DNA]</scope>
    <source>
        <strain evidence="3">JCM 17190</strain>
    </source>
</reference>
<protein>
    <submittedName>
        <fullName evidence="2">Uncharacterized protein</fullName>
    </submittedName>
</protein>
<gene>
    <name evidence="2" type="ORF">GCM10022404_01580</name>
</gene>
<accession>A0ABP7JU02</accession>
<dbReference type="Proteomes" id="UP001399917">
    <property type="component" value="Unassembled WGS sequence"/>
</dbReference>
<evidence type="ECO:0000313" key="3">
    <source>
        <dbReference type="Proteomes" id="UP001399917"/>
    </source>
</evidence>
<name>A0ABP7JU02_9RHOB</name>
<keyword evidence="1" id="KW-0732">Signal</keyword>
<proteinExistence type="predicted"/>